<reference evidence="2" key="1">
    <citation type="journal article" date="2019" name="Int. J. Syst. Evol. Microbiol.">
        <title>The Global Catalogue of Microorganisms (GCM) 10K type strain sequencing project: providing services to taxonomists for standard genome sequencing and annotation.</title>
        <authorList>
            <consortium name="The Broad Institute Genomics Platform"/>
            <consortium name="The Broad Institute Genome Sequencing Center for Infectious Disease"/>
            <person name="Wu L."/>
            <person name="Ma J."/>
        </authorList>
    </citation>
    <scope>NUCLEOTIDE SEQUENCE [LARGE SCALE GENOMIC DNA]</scope>
    <source>
        <strain evidence="2">CCUG 62974</strain>
    </source>
</reference>
<organism evidence="1 2">
    <name type="scientific">Streptosporangium algeriense</name>
    <dbReference type="NCBI Taxonomy" id="1682748"/>
    <lineage>
        <taxon>Bacteria</taxon>
        <taxon>Bacillati</taxon>
        <taxon>Actinomycetota</taxon>
        <taxon>Actinomycetes</taxon>
        <taxon>Streptosporangiales</taxon>
        <taxon>Streptosporangiaceae</taxon>
        <taxon>Streptosporangium</taxon>
    </lineage>
</organism>
<protein>
    <submittedName>
        <fullName evidence="1">Uncharacterized protein</fullName>
    </submittedName>
</protein>
<dbReference type="Proteomes" id="UP001597024">
    <property type="component" value="Unassembled WGS sequence"/>
</dbReference>
<proteinExistence type="predicted"/>
<evidence type="ECO:0000313" key="2">
    <source>
        <dbReference type="Proteomes" id="UP001597024"/>
    </source>
</evidence>
<name>A0ABW3DKI9_9ACTN</name>
<sequence>MTPHFKWRNGKSWRAAALATVELTTGARLSLDWFDRERPYLTSQDPVLD</sequence>
<gene>
    <name evidence="1" type="ORF">ACFQ08_01175</name>
</gene>
<evidence type="ECO:0000313" key="1">
    <source>
        <dbReference type="EMBL" id="MFD0883177.1"/>
    </source>
</evidence>
<comment type="caution">
    <text evidence="1">The sequence shown here is derived from an EMBL/GenBank/DDBJ whole genome shotgun (WGS) entry which is preliminary data.</text>
</comment>
<keyword evidence="2" id="KW-1185">Reference proteome</keyword>
<dbReference type="EMBL" id="JBHTHX010000012">
    <property type="protein sequence ID" value="MFD0883177.1"/>
    <property type="molecule type" value="Genomic_DNA"/>
</dbReference>
<accession>A0ABW3DKI9</accession>